<comment type="caution">
    <text evidence="1">The sequence shown here is derived from an EMBL/GenBank/DDBJ whole genome shotgun (WGS) entry which is preliminary data.</text>
</comment>
<organism evidence="1 2">
    <name type="scientific">Debaryomyces fabryi</name>
    <dbReference type="NCBI Taxonomy" id="58627"/>
    <lineage>
        <taxon>Eukaryota</taxon>
        <taxon>Fungi</taxon>
        <taxon>Dikarya</taxon>
        <taxon>Ascomycota</taxon>
        <taxon>Saccharomycotina</taxon>
        <taxon>Pichiomycetes</taxon>
        <taxon>Debaryomycetaceae</taxon>
        <taxon>Debaryomyces</taxon>
    </lineage>
</organism>
<evidence type="ECO:0000313" key="1">
    <source>
        <dbReference type="EMBL" id="KSA04083.1"/>
    </source>
</evidence>
<sequence>MGKRTLKFGGKSGILPKVRPVFKRYPIRPKTDEELAEESKVEQGFAEGVPLPAKKGFTFHRQTIEKPVVTVEERIKKNIDERKPQNIDESKLSQDEIWKLKRDEIRREHLREAYLKESKRLQRIDELKKIQAEKELATKASQSIYEETEATKLTLPTIDSYLSGPIMRQRTEEEQEIVTEQRILNRKTKELFVKERKTNQLLELYHAAANFITTEEELEQAIKDAFEVNVSKFESNQMIIENKLSGYSHAFSNINTNEGLVLDEVLGQVNGQPGLETVKDTLDGEIERLKREAQLAINQRPH</sequence>
<name>A0A0V1Q6I2_9ASCO</name>
<evidence type="ECO:0008006" key="3">
    <source>
        <dbReference type="Google" id="ProtNLM"/>
    </source>
</evidence>
<evidence type="ECO:0000313" key="2">
    <source>
        <dbReference type="Proteomes" id="UP000054251"/>
    </source>
</evidence>
<accession>A0A0V1Q6I2</accession>
<proteinExistence type="predicted"/>
<gene>
    <name evidence="1" type="ORF">AC631_00162</name>
</gene>
<dbReference type="Proteomes" id="UP000054251">
    <property type="component" value="Unassembled WGS sequence"/>
</dbReference>
<reference evidence="1 2" key="1">
    <citation type="submission" date="2015-11" db="EMBL/GenBank/DDBJ databases">
        <title>The genome of Debaryomyces fabryi.</title>
        <authorList>
            <person name="Tafer H."/>
            <person name="Lopandic K."/>
        </authorList>
    </citation>
    <scope>NUCLEOTIDE SEQUENCE [LARGE SCALE GENOMIC DNA]</scope>
    <source>
        <strain evidence="1 2">CBS 789</strain>
    </source>
</reference>
<dbReference type="EMBL" id="LMYN01000002">
    <property type="protein sequence ID" value="KSA04083.1"/>
    <property type="molecule type" value="Genomic_DNA"/>
</dbReference>
<keyword evidence="2" id="KW-1185">Reference proteome</keyword>
<protein>
    <recommendedName>
        <fullName evidence="3">37S ribosomal protein PET123, mitochondrial</fullName>
    </recommendedName>
</protein>
<dbReference type="OrthoDB" id="5223508at2759"/>
<dbReference type="InterPro" id="IPR058940">
    <property type="entry name" value="mS26_fungi"/>
</dbReference>
<dbReference type="CDD" id="cd23703">
    <property type="entry name" value="mS26_PET12"/>
    <property type="match status" value="1"/>
</dbReference>
<dbReference type="AlphaFoldDB" id="A0A0V1Q6I2"/>
<dbReference type="RefSeq" id="XP_015470185.1">
    <property type="nucleotide sequence ID" value="XM_015608992.1"/>
</dbReference>
<dbReference type="Pfam" id="PF26163">
    <property type="entry name" value="mS26"/>
    <property type="match status" value="1"/>
</dbReference>
<dbReference type="GeneID" id="26837171"/>